<evidence type="ECO:0000313" key="4">
    <source>
        <dbReference type="Proteomes" id="UP000030764"/>
    </source>
</evidence>
<organism evidence="3 4">
    <name type="scientific">Trichuris suis</name>
    <name type="common">pig whipworm</name>
    <dbReference type="NCBI Taxonomy" id="68888"/>
    <lineage>
        <taxon>Eukaryota</taxon>
        <taxon>Metazoa</taxon>
        <taxon>Ecdysozoa</taxon>
        <taxon>Nematoda</taxon>
        <taxon>Enoplea</taxon>
        <taxon>Dorylaimia</taxon>
        <taxon>Trichinellida</taxon>
        <taxon>Trichuridae</taxon>
        <taxon>Trichuris</taxon>
    </lineage>
</organism>
<proteinExistence type="predicted"/>
<sequence>MGRGRRLVRNQSRDHALVLTLDRDLDRTVVEEVADIADIADQLRGIIAVHAGAVVVARIPIRMTVIAVDAVEATAIPDHRFRLENPPPTRCLGVFGLSTYTTERDLHQFFSKWGVIEDVHLVYDHPSGRSRGFGFVYYERTEDAVMVVALLPFFQYAYNLFQAKEQASGVELDGESRIVMISTAVEAITIVVDPVLVPTVQDVRIMGRESTLCTTLRKSKNLELPESILKCEELDGQKYGTFKGTRRFLVSFTQNR</sequence>
<feature type="domain" description="RRM" evidence="2">
    <location>
        <begin position="90"/>
        <end position="186"/>
    </location>
</feature>
<protein>
    <recommendedName>
        <fullName evidence="2">RRM domain-containing protein</fullName>
    </recommendedName>
</protein>
<keyword evidence="4" id="KW-1185">Reference proteome</keyword>
<dbReference type="InterPro" id="IPR012677">
    <property type="entry name" value="Nucleotide-bd_a/b_plait_sf"/>
</dbReference>
<dbReference type="EMBL" id="KL363210">
    <property type="protein sequence ID" value="KFD54112.1"/>
    <property type="molecule type" value="Genomic_DNA"/>
</dbReference>
<dbReference type="PANTHER" id="PTHR48034">
    <property type="entry name" value="TRANSFORMER-2 SEX-DETERMINING PROTEIN-RELATED"/>
    <property type="match status" value="1"/>
</dbReference>
<dbReference type="AlphaFoldDB" id="A0A085MA66"/>
<gene>
    <name evidence="3" type="ORF">M513_04889</name>
</gene>
<evidence type="ECO:0000313" key="3">
    <source>
        <dbReference type="EMBL" id="KFD54112.1"/>
    </source>
</evidence>
<name>A0A085MA66_9BILA</name>
<dbReference type="Proteomes" id="UP000030764">
    <property type="component" value="Unassembled WGS sequence"/>
</dbReference>
<evidence type="ECO:0000256" key="1">
    <source>
        <dbReference type="PROSITE-ProRule" id="PRU00176"/>
    </source>
</evidence>
<dbReference type="SMART" id="SM00360">
    <property type="entry name" value="RRM"/>
    <property type="match status" value="1"/>
</dbReference>
<accession>A0A085MA66</accession>
<dbReference type="InterPro" id="IPR050441">
    <property type="entry name" value="RBM"/>
</dbReference>
<dbReference type="SUPFAM" id="SSF54928">
    <property type="entry name" value="RNA-binding domain, RBD"/>
    <property type="match status" value="1"/>
</dbReference>
<dbReference type="InterPro" id="IPR000504">
    <property type="entry name" value="RRM_dom"/>
</dbReference>
<dbReference type="Pfam" id="PF00076">
    <property type="entry name" value="RRM_1"/>
    <property type="match status" value="1"/>
</dbReference>
<reference evidence="3 4" key="1">
    <citation type="journal article" date="2014" name="Nat. Genet.">
        <title>Genome and transcriptome of the porcine whipworm Trichuris suis.</title>
        <authorList>
            <person name="Jex A.R."/>
            <person name="Nejsum P."/>
            <person name="Schwarz E.M."/>
            <person name="Hu L."/>
            <person name="Young N.D."/>
            <person name="Hall R.S."/>
            <person name="Korhonen P.K."/>
            <person name="Liao S."/>
            <person name="Thamsborg S."/>
            <person name="Xia J."/>
            <person name="Xu P."/>
            <person name="Wang S."/>
            <person name="Scheerlinck J.P."/>
            <person name="Hofmann A."/>
            <person name="Sternberg P.W."/>
            <person name="Wang J."/>
            <person name="Gasser R.B."/>
        </authorList>
    </citation>
    <scope>NUCLEOTIDE SEQUENCE [LARGE SCALE GENOMIC DNA]</scope>
    <source>
        <strain evidence="3">DCEP-RM93M</strain>
    </source>
</reference>
<keyword evidence="1" id="KW-0694">RNA-binding</keyword>
<dbReference type="GO" id="GO:0003723">
    <property type="term" value="F:RNA binding"/>
    <property type="evidence" value="ECO:0007669"/>
    <property type="project" value="UniProtKB-UniRule"/>
</dbReference>
<dbReference type="Gene3D" id="3.30.70.330">
    <property type="match status" value="1"/>
</dbReference>
<evidence type="ECO:0000259" key="2">
    <source>
        <dbReference type="PROSITE" id="PS50102"/>
    </source>
</evidence>
<dbReference type="InterPro" id="IPR035979">
    <property type="entry name" value="RBD_domain_sf"/>
</dbReference>
<dbReference type="PROSITE" id="PS50102">
    <property type="entry name" value="RRM"/>
    <property type="match status" value="1"/>
</dbReference>